<dbReference type="SMART" id="SM00359">
    <property type="entry name" value="PUA"/>
    <property type="match status" value="1"/>
</dbReference>
<dbReference type="InterPro" id="IPR015947">
    <property type="entry name" value="PUA-like_sf"/>
</dbReference>
<evidence type="ECO:0000259" key="2">
    <source>
        <dbReference type="SMART" id="SM00359"/>
    </source>
</evidence>
<dbReference type="GO" id="GO:0031120">
    <property type="term" value="P:snRNA pseudouridine synthesis"/>
    <property type="evidence" value="ECO:0007669"/>
    <property type="project" value="TreeGrafter"/>
</dbReference>
<name>A0A811ZLG3_NYCPR</name>
<proteinExistence type="predicted"/>
<dbReference type="SUPFAM" id="SSF88697">
    <property type="entry name" value="PUA domain-like"/>
    <property type="match status" value="1"/>
</dbReference>
<dbReference type="PROSITE" id="PS50890">
    <property type="entry name" value="PUA"/>
    <property type="match status" value="1"/>
</dbReference>
<dbReference type="PANTHER" id="PTHR23127:SF0">
    <property type="entry name" value="H_ACA RIBONUCLEOPROTEIN COMPLEX SUBUNIT DKC1"/>
    <property type="match status" value="1"/>
</dbReference>
<dbReference type="GO" id="GO:0000495">
    <property type="term" value="P:box H/ACA sno(s)RNA 3'-end processing"/>
    <property type="evidence" value="ECO:0007669"/>
    <property type="project" value="TreeGrafter"/>
</dbReference>
<dbReference type="InterPro" id="IPR004521">
    <property type="entry name" value="Uncharacterised_CHP00451"/>
</dbReference>
<keyword evidence="4" id="KW-1185">Reference proteome</keyword>
<dbReference type="InterPro" id="IPR020103">
    <property type="entry name" value="PsdUridine_synth_cat_dom_sf"/>
</dbReference>
<feature type="region of interest" description="Disordered" evidence="1">
    <location>
        <begin position="288"/>
        <end position="315"/>
    </location>
</feature>
<protein>
    <submittedName>
        <fullName evidence="3">(raccoon dog) hypothetical protein</fullName>
    </submittedName>
</protein>
<sequence length="315" mass="35254">MKPRSSNISWTPGAIGAKWSCEESLYSKLHLNFGSLFMPRKRKVKKKKKKKKEVRGEFLLRPESKVAHLDTSQGPLLLGDGGNIGTGSIHLDKPSNPSPHEMADKEYVGIVQLHSAPEGGTQCCGKTPHNAAGKRPLQAGTYVQTLCVHLGLLSRVGGQMQELWRWLYDNHKDESHLRQVVHLWEKLLTSHQWLVTKDSAVSTICYGTKIMLPGILQFEDGIRVTQEMVVITTKGEAICVAVALMTTAMISAYDHGIVAKIKGVIMEQDTYPRKWGLGPKGVAKVVKKEKKKKDKKTRAVLERKKKKKEIKWKGF</sequence>
<dbReference type="GO" id="GO:0003723">
    <property type="term" value="F:RNA binding"/>
    <property type="evidence" value="ECO:0007669"/>
    <property type="project" value="InterPro"/>
</dbReference>
<accession>A0A811ZLG3</accession>
<gene>
    <name evidence="3" type="ORF">NYPRO_LOCUS21998</name>
</gene>
<dbReference type="GO" id="GO:0009982">
    <property type="term" value="F:pseudouridine synthase activity"/>
    <property type="evidence" value="ECO:0007669"/>
    <property type="project" value="InterPro"/>
</dbReference>
<organism evidence="3 4">
    <name type="scientific">Nyctereutes procyonoides</name>
    <name type="common">Raccoon dog</name>
    <name type="synonym">Canis procyonoides</name>
    <dbReference type="NCBI Taxonomy" id="34880"/>
    <lineage>
        <taxon>Eukaryota</taxon>
        <taxon>Metazoa</taxon>
        <taxon>Chordata</taxon>
        <taxon>Craniata</taxon>
        <taxon>Vertebrata</taxon>
        <taxon>Euteleostomi</taxon>
        <taxon>Mammalia</taxon>
        <taxon>Eutheria</taxon>
        <taxon>Laurasiatheria</taxon>
        <taxon>Carnivora</taxon>
        <taxon>Caniformia</taxon>
        <taxon>Canidae</taxon>
        <taxon>Nyctereutes</taxon>
    </lineage>
</organism>
<dbReference type="InterPro" id="IPR002478">
    <property type="entry name" value="PUA"/>
</dbReference>
<evidence type="ECO:0000313" key="4">
    <source>
        <dbReference type="Proteomes" id="UP000645828"/>
    </source>
</evidence>
<comment type="caution">
    <text evidence="3">The sequence shown here is derived from an EMBL/GenBank/DDBJ whole genome shotgun (WGS) entry which is preliminary data.</text>
</comment>
<reference evidence="3" key="1">
    <citation type="submission" date="2020-12" db="EMBL/GenBank/DDBJ databases">
        <authorList>
            <consortium name="Molecular Ecology Group"/>
        </authorList>
    </citation>
    <scope>NUCLEOTIDE SEQUENCE</scope>
    <source>
        <strain evidence="3">TBG_1078</strain>
    </source>
</reference>
<dbReference type="InterPro" id="IPR004802">
    <property type="entry name" value="tRNA_PsdUridine_synth_B_fam"/>
</dbReference>
<dbReference type="Proteomes" id="UP000645828">
    <property type="component" value="Unassembled WGS sequence"/>
</dbReference>
<dbReference type="InterPro" id="IPR036974">
    <property type="entry name" value="PUA_sf"/>
</dbReference>
<dbReference type="EMBL" id="CAJHUB010000769">
    <property type="protein sequence ID" value="CAD7689204.1"/>
    <property type="molecule type" value="Genomic_DNA"/>
</dbReference>
<dbReference type="Pfam" id="PF01472">
    <property type="entry name" value="PUA"/>
    <property type="match status" value="1"/>
</dbReference>
<dbReference type="CDD" id="cd21148">
    <property type="entry name" value="PUA_Cbf5"/>
    <property type="match status" value="1"/>
</dbReference>
<dbReference type="NCBIfam" id="TIGR00451">
    <property type="entry name" value="unchar_dom_2"/>
    <property type="match status" value="1"/>
</dbReference>
<dbReference type="GO" id="GO:0031429">
    <property type="term" value="C:box H/ACA snoRNP complex"/>
    <property type="evidence" value="ECO:0007669"/>
    <property type="project" value="TreeGrafter"/>
</dbReference>
<feature type="compositionally biased region" description="Basic residues" evidence="1">
    <location>
        <begin position="303"/>
        <end position="315"/>
    </location>
</feature>
<feature type="domain" description="PUA" evidence="2">
    <location>
        <begin position="192"/>
        <end position="266"/>
    </location>
</feature>
<evidence type="ECO:0000256" key="1">
    <source>
        <dbReference type="SAM" id="MobiDB-lite"/>
    </source>
</evidence>
<dbReference type="AlphaFoldDB" id="A0A811ZLG3"/>
<dbReference type="SUPFAM" id="SSF55120">
    <property type="entry name" value="Pseudouridine synthase"/>
    <property type="match status" value="1"/>
</dbReference>
<dbReference type="GO" id="GO:1990481">
    <property type="term" value="P:mRNA pseudouridine synthesis"/>
    <property type="evidence" value="ECO:0007669"/>
    <property type="project" value="TreeGrafter"/>
</dbReference>
<dbReference type="PANTHER" id="PTHR23127">
    <property type="entry name" value="CENTROMERE/MICROTUBULE BINDING PROTEIN CBF5"/>
    <property type="match status" value="1"/>
</dbReference>
<evidence type="ECO:0000313" key="3">
    <source>
        <dbReference type="EMBL" id="CAD7689204.1"/>
    </source>
</evidence>
<dbReference type="GO" id="GO:0031118">
    <property type="term" value="P:rRNA pseudouridine synthesis"/>
    <property type="evidence" value="ECO:0007669"/>
    <property type="project" value="TreeGrafter"/>
</dbReference>
<dbReference type="Gene3D" id="2.30.130.10">
    <property type="entry name" value="PUA domain"/>
    <property type="match status" value="1"/>
</dbReference>